<gene>
    <name evidence="4" type="ORF">EZS28_022061</name>
</gene>
<evidence type="ECO:0000256" key="2">
    <source>
        <dbReference type="SAM" id="MobiDB-lite"/>
    </source>
</evidence>
<evidence type="ECO:0000313" key="4">
    <source>
        <dbReference type="EMBL" id="KAA6382410.1"/>
    </source>
</evidence>
<dbReference type="InterPro" id="IPR013762">
    <property type="entry name" value="Integrase-like_cat_sf"/>
</dbReference>
<dbReference type="EMBL" id="SNRW01006797">
    <property type="protein sequence ID" value="KAA6382410.1"/>
    <property type="molecule type" value="Genomic_DNA"/>
</dbReference>
<dbReference type="InterPro" id="IPR011010">
    <property type="entry name" value="DNA_brk_join_enz"/>
</dbReference>
<name>A0A5J4VIU8_9EUKA</name>
<dbReference type="GO" id="GO:0006310">
    <property type="term" value="P:DNA recombination"/>
    <property type="evidence" value="ECO:0007669"/>
    <property type="project" value="UniProtKB-KW"/>
</dbReference>
<dbReference type="Pfam" id="PF00589">
    <property type="entry name" value="Phage_integrase"/>
    <property type="match status" value="1"/>
</dbReference>
<feature type="non-terminal residue" evidence="4">
    <location>
        <position position="1"/>
    </location>
</feature>
<proteinExistence type="predicted"/>
<comment type="caution">
    <text evidence="4">The sequence shown here is derived from an EMBL/GenBank/DDBJ whole genome shotgun (WGS) entry which is preliminary data.</text>
</comment>
<dbReference type="Proteomes" id="UP000324800">
    <property type="component" value="Unassembled WGS sequence"/>
</dbReference>
<accession>A0A5J4VIU8</accession>
<evidence type="ECO:0000256" key="1">
    <source>
        <dbReference type="ARBA" id="ARBA00023172"/>
    </source>
</evidence>
<dbReference type="SUPFAM" id="SSF56349">
    <property type="entry name" value="DNA breaking-rejoining enzymes"/>
    <property type="match status" value="1"/>
</dbReference>
<evidence type="ECO:0000313" key="5">
    <source>
        <dbReference type="Proteomes" id="UP000324800"/>
    </source>
</evidence>
<dbReference type="GO" id="GO:0015074">
    <property type="term" value="P:DNA integration"/>
    <property type="evidence" value="ECO:0007669"/>
    <property type="project" value="InterPro"/>
</dbReference>
<dbReference type="Gene3D" id="1.10.443.10">
    <property type="entry name" value="Intergrase catalytic core"/>
    <property type="match status" value="1"/>
</dbReference>
<evidence type="ECO:0000259" key="3">
    <source>
        <dbReference type="PROSITE" id="PS51898"/>
    </source>
</evidence>
<keyword evidence="1" id="KW-0233">DNA recombination</keyword>
<sequence>SPQEDNKAIARNALNIPCTNELLLLHPPIGLIPKVIQKMIRDQVEAVLILPRCNTRTIRASSNQRKDNEGTLKTTTRNHRDGKDKYKEGEQLYRELAELTKLDSAAIDQLIASINPETWRKRRAGLTPLANYLKQNNINTSTLLGNKPDVEIVNALAWYKDRGGPKLQQRMKNMKMHCSVVLSQFSQMNDIINSSLVKTYSKGQGLSIQSKPRFPTIWNIQILFNSINTQTPTTPEEMQQTAMAMIVAFCAAHMTELVFMKQSEMIDGTHYISLKTQTSKGKQVNIHTITFEERSSICCPVKTLRKWIQQRNTDGISEDQIWYNHTKHSPASSEYCSHQLTAIIRRAGITSPYTGPTIRHAMMTRLRAAGATQAEVNAFTRHIMASNVVDIYYNKPVERDLASMLILNEKRFIIMDWVIQNPEFMIGLQQPGVPVPYAQDVVELENLGEVSTDEENEQDAQ</sequence>
<dbReference type="AlphaFoldDB" id="A0A5J4VIU8"/>
<dbReference type="InterPro" id="IPR002104">
    <property type="entry name" value="Integrase_catalytic"/>
</dbReference>
<dbReference type="PROSITE" id="PS51898">
    <property type="entry name" value="TYR_RECOMBINASE"/>
    <property type="match status" value="1"/>
</dbReference>
<reference evidence="4 5" key="1">
    <citation type="submission" date="2019-03" db="EMBL/GenBank/DDBJ databases">
        <title>Single cell metagenomics reveals metabolic interactions within the superorganism composed of flagellate Streblomastix strix and complex community of Bacteroidetes bacteria on its surface.</title>
        <authorList>
            <person name="Treitli S.C."/>
            <person name="Kolisko M."/>
            <person name="Husnik F."/>
            <person name="Keeling P."/>
            <person name="Hampl V."/>
        </authorList>
    </citation>
    <scope>NUCLEOTIDE SEQUENCE [LARGE SCALE GENOMIC DNA]</scope>
    <source>
        <strain evidence="4">ST1C</strain>
    </source>
</reference>
<organism evidence="4 5">
    <name type="scientific">Streblomastix strix</name>
    <dbReference type="NCBI Taxonomy" id="222440"/>
    <lineage>
        <taxon>Eukaryota</taxon>
        <taxon>Metamonada</taxon>
        <taxon>Preaxostyla</taxon>
        <taxon>Oxymonadida</taxon>
        <taxon>Streblomastigidae</taxon>
        <taxon>Streblomastix</taxon>
    </lineage>
</organism>
<feature type="region of interest" description="Disordered" evidence="2">
    <location>
        <begin position="59"/>
        <end position="83"/>
    </location>
</feature>
<dbReference type="GO" id="GO:0003677">
    <property type="term" value="F:DNA binding"/>
    <property type="evidence" value="ECO:0007669"/>
    <property type="project" value="InterPro"/>
</dbReference>
<protein>
    <recommendedName>
        <fullName evidence="3">Tyr recombinase domain-containing protein</fullName>
    </recommendedName>
</protein>
<feature type="domain" description="Tyr recombinase" evidence="3">
    <location>
        <begin position="210"/>
        <end position="406"/>
    </location>
</feature>